<evidence type="ECO:0000313" key="3">
    <source>
        <dbReference type="Proteomes" id="UP001604336"/>
    </source>
</evidence>
<evidence type="ECO:0000256" key="1">
    <source>
        <dbReference type="SAM" id="MobiDB-lite"/>
    </source>
</evidence>
<reference evidence="3" key="1">
    <citation type="submission" date="2024-07" db="EMBL/GenBank/DDBJ databases">
        <title>Two chromosome-level genome assemblies of Korean endemic species Abeliophyllum distichum and Forsythia ovata (Oleaceae).</title>
        <authorList>
            <person name="Jang H."/>
        </authorList>
    </citation>
    <scope>NUCLEOTIDE SEQUENCE [LARGE SCALE GENOMIC DNA]</scope>
</reference>
<feature type="region of interest" description="Disordered" evidence="1">
    <location>
        <begin position="1"/>
        <end position="69"/>
    </location>
</feature>
<gene>
    <name evidence="2" type="ORF">Adt_22619</name>
</gene>
<dbReference type="EMBL" id="JBFOLK010000007">
    <property type="protein sequence ID" value="KAL2497069.1"/>
    <property type="molecule type" value="Genomic_DNA"/>
</dbReference>
<feature type="compositionally biased region" description="Polar residues" evidence="1">
    <location>
        <begin position="58"/>
        <end position="69"/>
    </location>
</feature>
<protein>
    <recommendedName>
        <fullName evidence="4">Gag-pol polyprotein</fullName>
    </recommendedName>
</protein>
<dbReference type="InterPro" id="IPR021109">
    <property type="entry name" value="Peptidase_aspartic_dom_sf"/>
</dbReference>
<dbReference type="AlphaFoldDB" id="A0ABD1SA37"/>
<dbReference type="Proteomes" id="UP001604336">
    <property type="component" value="Unassembled WGS sequence"/>
</dbReference>
<evidence type="ECO:0008006" key="4">
    <source>
        <dbReference type="Google" id="ProtNLM"/>
    </source>
</evidence>
<evidence type="ECO:0000313" key="2">
    <source>
        <dbReference type="EMBL" id="KAL2497069.1"/>
    </source>
</evidence>
<dbReference type="Gene3D" id="2.40.70.10">
    <property type="entry name" value="Acid Proteases"/>
    <property type="match status" value="1"/>
</dbReference>
<name>A0ABD1SA37_9LAMI</name>
<comment type="caution">
    <text evidence="2">The sequence shown here is derived from an EMBL/GenBank/DDBJ whole genome shotgun (WGS) entry which is preliminary data.</text>
</comment>
<accession>A0ABD1SA37</accession>
<organism evidence="2 3">
    <name type="scientific">Abeliophyllum distichum</name>
    <dbReference type="NCBI Taxonomy" id="126358"/>
    <lineage>
        <taxon>Eukaryota</taxon>
        <taxon>Viridiplantae</taxon>
        <taxon>Streptophyta</taxon>
        <taxon>Embryophyta</taxon>
        <taxon>Tracheophyta</taxon>
        <taxon>Spermatophyta</taxon>
        <taxon>Magnoliopsida</taxon>
        <taxon>eudicotyledons</taxon>
        <taxon>Gunneridae</taxon>
        <taxon>Pentapetalae</taxon>
        <taxon>asterids</taxon>
        <taxon>lamiids</taxon>
        <taxon>Lamiales</taxon>
        <taxon>Oleaceae</taxon>
        <taxon>Forsythieae</taxon>
        <taxon>Abeliophyllum</taxon>
    </lineage>
</organism>
<proteinExistence type="predicted"/>
<feature type="compositionally biased region" description="Polar residues" evidence="1">
    <location>
        <begin position="33"/>
        <end position="43"/>
    </location>
</feature>
<sequence>MGAAKCLMDYQSEPKKERLQVNSQSRGRENISFKPTSNSNRGKSYSHHKEGHQGGYQGNHQSSYQGNHQGSYWNKEKAPVIKLSTAPRKDGCFLCARTPQASSHYEADSKEDEDVVGASSHRCNTISHRVIEKGEINGKPNKATVDTGDTHNYLTSAEVERLGLVLEKVQMDDFKLILRLEFGVSSGYEDSSVVVF</sequence>
<keyword evidence="3" id="KW-1185">Reference proteome</keyword>